<dbReference type="Gene3D" id="1.10.1510.10">
    <property type="entry name" value="Uncharacterised protein YqeY/AIM41 PF09424, N-terminal domain"/>
    <property type="match status" value="1"/>
</dbReference>
<dbReference type="GO" id="GO:0005739">
    <property type="term" value="C:mitochondrion"/>
    <property type="evidence" value="ECO:0007669"/>
    <property type="project" value="UniProtKB-SubCell"/>
</dbReference>
<dbReference type="PANTHER" id="PTHR28055:SF1">
    <property type="entry name" value="ALTERED INHERITANCE OF MITOCHONDRIA PROTEIN 41, MITOCHONDRIAL"/>
    <property type="match status" value="1"/>
</dbReference>
<accession>A0A9W4UJP0</accession>
<dbReference type="Proteomes" id="UP001152607">
    <property type="component" value="Unassembled WGS sequence"/>
</dbReference>
<comment type="similarity">
    <text evidence="1">Belongs to the AIM41 family.</text>
</comment>
<reference evidence="2" key="1">
    <citation type="submission" date="2023-01" db="EMBL/GenBank/DDBJ databases">
        <authorList>
            <person name="Van Ghelder C."/>
            <person name="Rancurel C."/>
        </authorList>
    </citation>
    <scope>NUCLEOTIDE SEQUENCE</scope>
    <source>
        <strain evidence="2">CNCM I-4278</strain>
    </source>
</reference>
<proteinExistence type="inferred from homology"/>
<dbReference type="InterPro" id="IPR003789">
    <property type="entry name" value="Asn/Gln_tRNA_amidoTrase-B-like"/>
</dbReference>
<dbReference type="Pfam" id="PF09424">
    <property type="entry name" value="YqeY"/>
    <property type="match status" value="1"/>
</dbReference>
<keyword evidence="1" id="KW-0496">Mitochondrion</keyword>
<dbReference type="InterPro" id="IPR042184">
    <property type="entry name" value="YqeY/Aim41_N"/>
</dbReference>
<organism evidence="2 3">
    <name type="scientific">Periconia digitata</name>
    <dbReference type="NCBI Taxonomy" id="1303443"/>
    <lineage>
        <taxon>Eukaryota</taxon>
        <taxon>Fungi</taxon>
        <taxon>Dikarya</taxon>
        <taxon>Ascomycota</taxon>
        <taxon>Pezizomycotina</taxon>
        <taxon>Dothideomycetes</taxon>
        <taxon>Pleosporomycetidae</taxon>
        <taxon>Pleosporales</taxon>
        <taxon>Massarineae</taxon>
        <taxon>Periconiaceae</taxon>
        <taxon>Periconia</taxon>
    </lineage>
</organism>
<protein>
    <recommendedName>
        <fullName evidence="1">Altered inheritance of mitochondria protein 41</fullName>
    </recommendedName>
</protein>
<dbReference type="InterPro" id="IPR023168">
    <property type="entry name" value="GatB_Yqey_C_2"/>
</dbReference>
<dbReference type="OrthoDB" id="538640at2759"/>
<sequence length="182" mass="19925">MSLLRLLPRASLAVRQPVLLGPLRTTRALSESEILTTIKNDLKDSLRAKDKPRLSVLRNLLASITNASKTPKPVANDSAFYALLQNTIKTSQAAIEDFQKAKRDDLVDKEQVQVAVLEEYVKTIDVVGEEEIDKIIATATEELKAGQKPLAQGPLTGLVFAQLKNRAVDAQAVSRKIKAALE</sequence>
<dbReference type="InterPro" id="IPR019004">
    <property type="entry name" value="YqeY/Aim41"/>
</dbReference>
<keyword evidence="3" id="KW-1185">Reference proteome</keyword>
<name>A0A9W4UJP0_9PLEO</name>
<dbReference type="AlphaFoldDB" id="A0A9W4UJP0"/>
<dbReference type="GO" id="GO:0016884">
    <property type="term" value="F:carbon-nitrogen ligase activity, with glutamine as amido-N-donor"/>
    <property type="evidence" value="ECO:0007669"/>
    <property type="project" value="UniProtKB-UniRule"/>
</dbReference>
<evidence type="ECO:0000313" key="3">
    <source>
        <dbReference type="Proteomes" id="UP001152607"/>
    </source>
</evidence>
<dbReference type="EMBL" id="CAOQHR010000007">
    <property type="protein sequence ID" value="CAI6337426.1"/>
    <property type="molecule type" value="Genomic_DNA"/>
</dbReference>
<gene>
    <name evidence="1" type="primary">AIM41</name>
    <name evidence="2" type="ORF">PDIGIT_LOCUS10538</name>
</gene>
<dbReference type="Gene3D" id="1.10.10.410">
    <property type="match status" value="1"/>
</dbReference>
<dbReference type="SUPFAM" id="SSF89095">
    <property type="entry name" value="GatB/YqeY motif"/>
    <property type="match status" value="1"/>
</dbReference>
<evidence type="ECO:0000313" key="2">
    <source>
        <dbReference type="EMBL" id="CAI6337426.1"/>
    </source>
</evidence>
<dbReference type="PANTHER" id="PTHR28055">
    <property type="entry name" value="ALTERED INHERITANCE OF MITOCHONDRIA PROTEIN 41, MITOCHONDRIAL"/>
    <property type="match status" value="1"/>
</dbReference>
<comment type="subcellular location">
    <subcellularLocation>
        <location evidence="1">Mitochondrion</location>
    </subcellularLocation>
</comment>
<comment type="caution">
    <text evidence="2">The sequence shown here is derived from an EMBL/GenBank/DDBJ whole genome shotgun (WGS) entry which is preliminary data.</text>
</comment>
<evidence type="ECO:0000256" key="1">
    <source>
        <dbReference type="RuleBase" id="RU365099"/>
    </source>
</evidence>